<dbReference type="AlphaFoldDB" id="A0A8X6RTB7"/>
<reference evidence="1" key="1">
    <citation type="submission" date="2020-08" db="EMBL/GenBank/DDBJ databases">
        <title>Multicomponent nature underlies the extraordinary mechanical properties of spider dragline silk.</title>
        <authorList>
            <person name="Kono N."/>
            <person name="Nakamura H."/>
            <person name="Mori M."/>
            <person name="Yoshida Y."/>
            <person name="Ohtoshi R."/>
            <person name="Malay A.D."/>
            <person name="Moran D.A.P."/>
            <person name="Tomita M."/>
            <person name="Numata K."/>
            <person name="Arakawa K."/>
        </authorList>
    </citation>
    <scope>NUCLEOTIDE SEQUENCE</scope>
</reference>
<accession>A0A8X6RTB7</accession>
<gene>
    <name evidence="1" type="ORF">TNCV_2140681</name>
</gene>
<dbReference type="Proteomes" id="UP000887159">
    <property type="component" value="Unassembled WGS sequence"/>
</dbReference>
<name>A0A8X6RTB7_TRICX</name>
<comment type="caution">
    <text evidence="1">The sequence shown here is derived from an EMBL/GenBank/DDBJ whole genome shotgun (WGS) entry which is preliminary data.</text>
</comment>
<organism evidence="1 2">
    <name type="scientific">Trichonephila clavipes</name>
    <name type="common">Golden silk orbweaver</name>
    <name type="synonym">Nephila clavipes</name>
    <dbReference type="NCBI Taxonomy" id="2585209"/>
    <lineage>
        <taxon>Eukaryota</taxon>
        <taxon>Metazoa</taxon>
        <taxon>Ecdysozoa</taxon>
        <taxon>Arthropoda</taxon>
        <taxon>Chelicerata</taxon>
        <taxon>Arachnida</taxon>
        <taxon>Araneae</taxon>
        <taxon>Araneomorphae</taxon>
        <taxon>Entelegynae</taxon>
        <taxon>Araneoidea</taxon>
        <taxon>Nephilidae</taxon>
        <taxon>Trichonephila</taxon>
    </lineage>
</organism>
<protein>
    <submittedName>
        <fullName evidence="1">Uncharacterized protein</fullName>
    </submittedName>
</protein>
<evidence type="ECO:0000313" key="2">
    <source>
        <dbReference type="Proteomes" id="UP000887159"/>
    </source>
</evidence>
<evidence type="ECO:0000313" key="1">
    <source>
        <dbReference type="EMBL" id="GFY00674.1"/>
    </source>
</evidence>
<sequence>MKLGPCLEQMMSIYERKILRSIFGGIQENGTWRRRSNLKLYRSFKAVLRNLLIAADQSTFDNFTAARCGKWITKQKTGSQQKVSSCHRLMKARSDRRIVEVIQSNRRATMRQIARNLNQGAIANVSE</sequence>
<keyword evidence="2" id="KW-1185">Reference proteome</keyword>
<proteinExistence type="predicted"/>
<dbReference type="EMBL" id="BMAU01021221">
    <property type="protein sequence ID" value="GFY00674.1"/>
    <property type="molecule type" value="Genomic_DNA"/>
</dbReference>